<name>A0A931HAG4_9SPHN</name>
<dbReference type="EMBL" id="JADZGI010000001">
    <property type="protein sequence ID" value="MBH0112159.1"/>
    <property type="molecule type" value="Genomic_DNA"/>
</dbReference>
<evidence type="ECO:0000313" key="3">
    <source>
        <dbReference type="Proteomes" id="UP000617634"/>
    </source>
</evidence>
<evidence type="ECO:0000313" key="2">
    <source>
        <dbReference type="EMBL" id="MBH0112159.1"/>
    </source>
</evidence>
<feature type="region of interest" description="Disordered" evidence="1">
    <location>
        <begin position="1"/>
        <end position="85"/>
    </location>
</feature>
<dbReference type="RefSeq" id="WP_197161043.1">
    <property type="nucleotide sequence ID" value="NZ_JADZGI010000001.1"/>
</dbReference>
<dbReference type="AlphaFoldDB" id="A0A931HAG4"/>
<sequence length="165" mass="18410">MTDTYRDTDDFTQTRRMDESDTISTERVAFDRGETQESVSSADLTTGNAAHGETGGTAAFAGMETPAAPRSDTKKENTPLFPADEIDGLRGRWDEVQASFVDEPRRAVEDADNLVASAMKRLAETFAKERSNLEGQWDREGQASTEDLRIAMQRYRSFFSRLLAI</sequence>
<evidence type="ECO:0000256" key="1">
    <source>
        <dbReference type="SAM" id="MobiDB-lite"/>
    </source>
</evidence>
<comment type="caution">
    <text evidence="2">The sequence shown here is derived from an EMBL/GenBank/DDBJ whole genome shotgun (WGS) entry which is preliminary data.</text>
</comment>
<protein>
    <submittedName>
        <fullName evidence="2">Uncharacterized protein</fullName>
    </submittedName>
</protein>
<accession>A0A931HAG4</accession>
<proteinExistence type="predicted"/>
<feature type="compositionally biased region" description="Polar residues" evidence="1">
    <location>
        <begin position="36"/>
        <end position="48"/>
    </location>
</feature>
<feature type="compositionally biased region" description="Basic and acidic residues" evidence="1">
    <location>
        <begin position="1"/>
        <end position="19"/>
    </location>
</feature>
<gene>
    <name evidence="2" type="ORF">I5E68_04220</name>
</gene>
<keyword evidence="3" id="KW-1185">Reference proteome</keyword>
<organism evidence="2 3">
    <name type="scientific">Novosphingobium aureum</name>
    <dbReference type="NCBI Taxonomy" id="2792964"/>
    <lineage>
        <taxon>Bacteria</taxon>
        <taxon>Pseudomonadati</taxon>
        <taxon>Pseudomonadota</taxon>
        <taxon>Alphaproteobacteria</taxon>
        <taxon>Sphingomonadales</taxon>
        <taxon>Sphingomonadaceae</taxon>
        <taxon>Novosphingobium</taxon>
    </lineage>
</organism>
<dbReference type="Proteomes" id="UP000617634">
    <property type="component" value="Unassembled WGS sequence"/>
</dbReference>
<reference evidence="2" key="1">
    <citation type="submission" date="2020-11" db="EMBL/GenBank/DDBJ databases">
        <title>Novosphingobium aureum sp. nov., a marine bacterium isolated from sediment of a salt flat.</title>
        <authorList>
            <person name="Yoo Y."/>
            <person name="Kim J.-J."/>
        </authorList>
    </citation>
    <scope>NUCLEOTIDE SEQUENCE</scope>
    <source>
        <strain evidence="2">YJ-S2-02</strain>
    </source>
</reference>